<keyword evidence="2" id="KW-1185">Reference proteome</keyword>
<accession>A0AAV4NEQ1</accession>
<dbReference type="AlphaFoldDB" id="A0AAV4NEQ1"/>
<proteinExistence type="predicted"/>
<reference evidence="1 2" key="1">
    <citation type="submission" date="2021-06" db="EMBL/GenBank/DDBJ databases">
        <title>Caerostris darwini draft genome.</title>
        <authorList>
            <person name="Kono N."/>
            <person name="Arakawa K."/>
        </authorList>
    </citation>
    <scope>NUCLEOTIDE SEQUENCE [LARGE SCALE GENOMIC DNA]</scope>
</reference>
<evidence type="ECO:0000313" key="2">
    <source>
        <dbReference type="Proteomes" id="UP001054837"/>
    </source>
</evidence>
<dbReference type="EMBL" id="BPLQ01001488">
    <property type="protein sequence ID" value="GIX82166.1"/>
    <property type="molecule type" value="Genomic_DNA"/>
</dbReference>
<comment type="caution">
    <text evidence="1">The sequence shown here is derived from an EMBL/GenBank/DDBJ whole genome shotgun (WGS) entry which is preliminary data.</text>
</comment>
<protein>
    <submittedName>
        <fullName evidence="1">Uncharacterized protein</fullName>
    </submittedName>
</protein>
<evidence type="ECO:0000313" key="1">
    <source>
        <dbReference type="EMBL" id="GIX82166.1"/>
    </source>
</evidence>
<dbReference type="Proteomes" id="UP001054837">
    <property type="component" value="Unassembled WGS sequence"/>
</dbReference>
<gene>
    <name evidence="1" type="ORF">CDAR_107341</name>
</gene>
<organism evidence="1 2">
    <name type="scientific">Caerostris darwini</name>
    <dbReference type="NCBI Taxonomy" id="1538125"/>
    <lineage>
        <taxon>Eukaryota</taxon>
        <taxon>Metazoa</taxon>
        <taxon>Ecdysozoa</taxon>
        <taxon>Arthropoda</taxon>
        <taxon>Chelicerata</taxon>
        <taxon>Arachnida</taxon>
        <taxon>Araneae</taxon>
        <taxon>Araneomorphae</taxon>
        <taxon>Entelegynae</taxon>
        <taxon>Araneoidea</taxon>
        <taxon>Araneidae</taxon>
        <taxon>Caerostris</taxon>
    </lineage>
</organism>
<name>A0AAV4NEQ1_9ARAC</name>
<sequence>MKVEFGMKNMYRVLSVVFVRRHGLPHGYKQRLTDRRTCNWHQRNYDFLTDLAWCEATWLRKRWTVVPGKLSDDENDVDDLLENSAHEHDEHFQKTEERSLELGSPWRLVSRTEERTLGQPYLARNESCSKNFYLDIGWGIFYWKALISEKATRKILDHGTPRHHLFPPGDGCRRQVRANTPGNRRLDVHLRRNDSLLADSPEIRTGCDIK</sequence>